<name>A0ABV7NKH8_9SPHN</name>
<reference evidence="3" key="1">
    <citation type="journal article" date="2019" name="Int. J. Syst. Evol. Microbiol.">
        <title>The Global Catalogue of Microorganisms (GCM) 10K type strain sequencing project: providing services to taxonomists for standard genome sequencing and annotation.</title>
        <authorList>
            <consortium name="The Broad Institute Genomics Platform"/>
            <consortium name="The Broad Institute Genome Sequencing Center for Infectious Disease"/>
            <person name="Wu L."/>
            <person name="Ma J."/>
        </authorList>
    </citation>
    <scope>NUCLEOTIDE SEQUENCE [LARGE SCALE GENOMIC DNA]</scope>
    <source>
        <strain evidence="3">CCM 7491</strain>
    </source>
</reference>
<dbReference type="EMBL" id="JBHRVU010000004">
    <property type="protein sequence ID" value="MFC3442802.1"/>
    <property type="molecule type" value="Genomic_DNA"/>
</dbReference>
<feature type="chain" id="PRO_5046752074" description="Lipoprotein" evidence="1">
    <location>
        <begin position="20"/>
        <end position="47"/>
    </location>
</feature>
<accession>A0ABV7NKH8</accession>
<sequence length="47" mass="4930">MIRLAVLLLPIALTGCAHQLVTCPNARAAALVATQAVARICPFTLEN</sequence>
<evidence type="ECO:0000313" key="3">
    <source>
        <dbReference type="Proteomes" id="UP001595681"/>
    </source>
</evidence>
<evidence type="ECO:0000313" key="2">
    <source>
        <dbReference type="EMBL" id="MFC3442802.1"/>
    </source>
</evidence>
<evidence type="ECO:0008006" key="4">
    <source>
        <dbReference type="Google" id="ProtNLM"/>
    </source>
</evidence>
<evidence type="ECO:0000256" key="1">
    <source>
        <dbReference type="SAM" id="SignalP"/>
    </source>
</evidence>
<keyword evidence="3" id="KW-1185">Reference proteome</keyword>
<dbReference type="RefSeq" id="WP_380797060.1">
    <property type="nucleotide sequence ID" value="NZ_JBHRVU010000004.1"/>
</dbReference>
<organism evidence="2 3">
    <name type="scientific">Sphingobium rhizovicinum</name>
    <dbReference type="NCBI Taxonomy" id="432308"/>
    <lineage>
        <taxon>Bacteria</taxon>
        <taxon>Pseudomonadati</taxon>
        <taxon>Pseudomonadota</taxon>
        <taxon>Alphaproteobacteria</taxon>
        <taxon>Sphingomonadales</taxon>
        <taxon>Sphingomonadaceae</taxon>
        <taxon>Sphingobium</taxon>
    </lineage>
</organism>
<protein>
    <recommendedName>
        <fullName evidence="4">Lipoprotein</fullName>
    </recommendedName>
</protein>
<proteinExistence type="predicted"/>
<gene>
    <name evidence="2" type="ORF">ACFOKF_16635</name>
</gene>
<dbReference type="Proteomes" id="UP001595681">
    <property type="component" value="Unassembled WGS sequence"/>
</dbReference>
<comment type="caution">
    <text evidence="2">The sequence shown here is derived from an EMBL/GenBank/DDBJ whole genome shotgun (WGS) entry which is preliminary data.</text>
</comment>
<feature type="signal peptide" evidence="1">
    <location>
        <begin position="1"/>
        <end position="19"/>
    </location>
</feature>
<keyword evidence="1" id="KW-0732">Signal</keyword>
<dbReference type="PROSITE" id="PS51257">
    <property type="entry name" value="PROKAR_LIPOPROTEIN"/>
    <property type="match status" value="1"/>
</dbReference>